<organism evidence="2 3">
    <name type="scientific">Puccinia striiformis f. sp. tritici PST-78</name>
    <dbReference type="NCBI Taxonomy" id="1165861"/>
    <lineage>
        <taxon>Eukaryota</taxon>
        <taxon>Fungi</taxon>
        <taxon>Dikarya</taxon>
        <taxon>Basidiomycota</taxon>
        <taxon>Pucciniomycotina</taxon>
        <taxon>Pucciniomycetes</taxon>
        <taxon>Pucciniales</taxon>
        <taxon>Pucciniaceae</taxon>
        <taxon>Puccinia</taxon>
    </lineage>
</organism>
<proteinExistence type="predicted"/>
<dbReference type="AlphaFoldDB" id="A0A0L0VB81"/>
<feature type="region of interest" description="Disordered" evidence="1">
    <location>
        <begin position="151"/>
        <end position="211"/>
    </location>
</feature>
<evidence type="ECO:0000313" key="2">
    <source>
        <dbReference type="EMBL" id="KNE96513.1"/>
    </source>
</evidence>
<dbReference type="EMBL" id="AJIL01000081">
    <property type="protein sequence ID" value="KNE96513.1"/>
    <property type="molecule type" value="Genomic_DNA"/>
</dbReference>
<keyword evidence="3" id="KW-1185">Reference proteome</keyword>
<accession>A0A0L0VB81</accession>
<name>A0A0L0VB81_9BASI</name>
<comment type="caution">
    <text evidence="2">The sequence shown here is derived from an EMBL/GenBank/DDBJ whole genome shotgun (WGS) entry which is preliminary data.</text>
</comment>
<dbReference type="Proteomes" id="UP000054564">
    <property type="component" value="Unassembled WGS sequence"/>
</dbReference>
<gene>
    <name evidence="2" type="ORF">PSTG_10220</name>
</gene>
<evidence type="ECO:0000313" key="3">
    <source>
        <dbReference type="Proteomes" id="UP000054564"/>
    </source>
</evidence>
<sequence>MTIHNSANMGSPTEFSSGGGLFRFEDFDFRRQPDVPVSDSDRLATLFKTQSRMEDPIGESQTLTGSTLRESQTVTRPTMDHQLHYLNRQAAEFGAQMSQRYSEIARSELISNILADLEHLRRIHEMIAGSRGKPLNNPMNEGVILTVLEPAKPDPSHQQYNLLERLTRGQRLRSKKEERTSENLDGMLSKSQGRELDKPAKVRGPGGTSEKSLLRELLDKMNRMLRPRPAGPEAIPTVDINPVNPEIRILQQYVFRTVEYMYLWKMISPDHLKQFIAMKDTLELASISITKPERFLTDLFNMGYFLGLSNHVYSRYFEKIVKQGMESKYPDVGTRALY</sequence>
<evidence type="ECO:0000256" key="1">
    <source>
        <dbReference type="SAM" id="MobiDB-lite"/>
    </source>
</evidence>
<protein>
    <submittedName>
        <fullName evidence="2">Uncharacterized protein</fullName>
    </submittedName>
</protein>
<reference evidence="3" key="1">
    <citation type="submission" date="2014-03" db="EMBL/GenBank/DDBJ databases">
        <title>The Genome Sequence of Puccinia striiformis f. sp. tritici PST-78.</title>
        <authorList>
            <consortium name="The Broad Institute Genome Sequencing Platform"/>
            <person name="Cuomo C."/>
            <person name="Hulbert S."/>
            <person name="Chen X."/>
            <person name="Walker B."/>
            <person name="Young S.K."/>
            <person name="Zeng Q."/>
            <person name="Gargeya S."/>
            <person name="Fitzgerald M."/>
            <person name="Haas B."/>
            <person name="Abouelleil A."/>
            <person name="Alvarado L."/>
            <person name="Arachchi H.M."/>
            <person name="Berlin A.M."/>
            <person name="Chapman S.B."/>
            <person name="Goldberg J."/>
            <person name="Griggs A."/>
            <person name="Gujja S."/>
            <person name="Hansen M."/>
            <person name="Howarth C."/>
            <person name="Imamovic A."/>
            <person name="Larimer J."/>
            <person name="McCowan C."/>
            <person name="Montmayeur A."/>
            <person name="Murphy C."/>
            <person name="Neiman D."/>
            <person name="Pearson M."/>
            <person name="Priest M."/>
            <person name="Roberts A."/>
            <person name="Saif S."/>
            <person name="Shea T."/>
            <person name="Sisk P."/>
            <person name="Sykes S."/>
            <person name="Wortman J."/>
            <person name="Nusbaum C."/>
            <person name="Birren B."/>
        </authorList>
    </citation>
    <scope>NUCLEOTIDE SEQUENCE [LARGE SCALE GENOMIC DNA]</scope>
    <source>
        <strain evidence="3">race PST-78</strain>
    </source>
</reference>